<name>A0A0R3T4Q7_RODNA</name>
<keyword evidence="4 10" id="KW-0698">rRNA processing</keyword>
<gene>
    <name evidence="11" type="ORF">HNAJ_LOCUS2044</name>
</gene>
<dbReference type="GO" id="GO:0016887">
    <property type="term" value="F:ATP hydrolysis activity"/>
    <property type="evidence" value="ECO:0007669"/>
    <property type="project" value="UniProtKB-UniRule"/>
</dbReference>
<dbReference type="HAMAP" id="MF_00039">
    <property type="entry name" value="Adenylate_kinase_AK6"/>
    <property type="match status" value="1"/>
</dbReference>
<sequence>MKLRGQGVKLTSAHLQHNLRSILDGINSLVTDISDNSIASQSLHRVSYLTRLQEEQSINKTYDNIISLNKLVEDLTVEQEKLHFYKFLMERSLPNILITGIPGCGKTTLGTELARVSGLHYVSVNDIAKEGDLYDGYDDANDCHVLDEDRVVDEIEPLMQEGGQILDYHSCDFFPERWFDAVFVLRTDNQILYPRLSSRGYREKKIQDLIHCEIVQVALDEARESYDTEIVHELQSNVMDDLNENVNRIVAWIELWKKDHDK</sequence>
<keyword evidence="2 10" id="KW-0963">Cytoplasm</keyword>
<feature type="region of interest" description="LID" evidence="10">
    <location>
        <begin position="198"/>
        <end position="208"/>
    </location>
</feature>
<evidence type="ECO:0000256" key="10">
    <source>
        <dbReference type="HAMAP-Rule" id="MF_03173"/>
    </source>
</evidence>
<evidence type="ECO:0000256" key="3">
    <source>
        <dbReference type="ARBA" id="ARBA00022517"/>
    </source>
</evidence>
<dbReference type="PANTHER" id="PTHR12595:SF0">
    <property type="entry name" value="ADENYLATE KINASE ISOENZYME 6"/>
    <property type="match status" value="1"/>
</dbReference>
<comment type="catalytic activity">
    <reaction evidence="10">
        <text>ATP + H2O = ADP + phosphate + H(+)</text>
        <dbReference type="Rhea" id="RHEA:13065"/>
        <dbReference type="ChEBI" id="CHEBI:15377"/>
        <dbReference type="ChEBI" id="CHEBI:15378"/>
        <dbReference type="ChEBI" id="CHEBI:30616"/>
        <dbReference type="ChEBI" id="CHEBI:43474"/>
        <dbReference type="ChEBI" id="CHEBI:456216"/>
    </reaction>
</comment>
<feature type="binding site" evidence="10">
    <location>
        <position position="199"/>
    </location>
    <ligand>
        <name>ATP</name>
        <dbReference type="ChEBI" id="CHEBI:30616"/>
    </ligand>
</feature>
<dbReference type="Proteomes" id="UP000278807">
    <property type="component" value="Unassembled WGS sequence"/>
</dbReference>
<evidence type="ECO:0000256" key="9">
    <source>
        <dbReference type="ARBA" id="ARBA00023242"/>
    </source>
</evidence>
<evidence type="ECO:0000256" key="6">
    <source>
        <dbReference type="ARBA" id="ARBA00022741"/>
    </source>
</evidence>
<keyword evidence="7 10" id="KW-0418">Kinase</keyword>
<comment type="subcellular location">
    <subcellularLocation>
        <location evidence="10">Cytoplasm</location>
    </subcellularLocation>
    <subcellularLocation>
        <location evidence="10">Nucleus</location>
    </subcellularLocation>
</comment>
<evidence type="ECO:0000256" key="7">
    <source>
        <dbReference type="ARBA" id="ARBA00022777"/>
    </source>
</evidence>
<dbReference type="AlphaFoldDB" id="A0A0R3T4Q7"/>
<comment type="subunit">
    <text evidence="10">Monomer and homodimer. Interacts with small ribosomal subunit protein uS11. Not a structural component of 43S pre-ribosomes, but transiently interacts with them by binding to uS11.</text>
</comment>
<dbReference type="GO" id="GO:0005737">
    <property type="term" value="C:cytoplasm"/>
    <property type="evidence" value="ECO:0007669"/>
    <property type="project" value="UniProtKB-SubCell"/>
</dbReference>
<feature type="binding site" evidence="10">
    <location>
        <position position="105"/>
    </location>
    <ligand>
        <name>ATP</name>
        <dbReference type="ChEBI" id="CHEBI:30616"/>
    </ligand>
</feature>
<dbReference type="EC" id="2.7.4.3" evidence="10"/>
<comment type="catalytic activity">
    <reaction evidence="1 10">
        <text>AMP + ATP = 2 ADP</text>
        <dbReference type="Rhea" id="RHEA:12973"/>
        <dbReference type="ChEBI" id="CHEBI:30616"/>
        <dbReference type="ChEBI" id="CHEBI:456215"/>
        <dbReference type="ChEBI" id="CHEBI:456216"/>
        <dbReference type="EC" id="2.7.4.3"/>
    </reaction>
</comment>
<evidence type="ECO:0000256" key="8">
    <source>
        <dbReference type="ARBA" id="ARBA00022840"/>
    </source>
</evidence>
<feature type="binding site" evidence="10">
    <location>
        <position position="106"/>
    </location>
    <ligand>
        <name>ATP</name>
        <dbReference type="ChEBI" id="CHEBI:30616"/>
    </ligand>
</feature>
<dbReference type="EMBL" id="UZAE01000914">
    <property type="protein sequence ID" value="VDN97903.1"/>
    <property type="molecule type" value="Genomic_DNA"/>
</dbReference>
<evidence type="ECO:0000313" key="13">
    <source>
        <dbReference type="WBParaSite" id="HNAJ_0000204501-mRNA-1"/>
    </source>
</evidence>
<feature type="region of interest" description="NMPbind" evidence="10">
    <location>
        <begin position="123"/>
        <end position="146"/>
    </location>
</feature>
<dbReference type="PANTHER" id="PTHR12595">
    <property type="entry name" value="POS9-ACTIVATING FACTOR FAP7-RELATED"/>
    <property type="match status" value="1"/>
</dbReference>
<dbReference type="InterPro" id="IPR027417">
    <property type="entry name" value="P-loop_NTPase"/>
</dbReference>
<comment type="function">
    <text evidence="10">Broad-specificity nucleoside monophosphate (NMP) kinase that catalyzes the reversible transfer of the terminal phosphate group between nucleoside triphosphates and monophosphates. Has also ATPase activity. Involved in the late cytoplasmic maturation steps of the 40S ribosomal particles, specifically 18S rRNA maturation. While NMP activity is not required for ribosome maturation, ATPase activity is. Associates transiently with small ribosomal subunit protein uS11. ATP hydrolysis breaks the interaction with uS11. May temporarily remove uS11 from the ribosome to enable a conformational change of the ribosomal RNA that is needed for the final maturation step of the small ribosomal subunit. Its NMP activity may have a role in nuclear energy homeostasis.</text>
</comment>
<feature type="binding site" evidence="10">
    <location>
        <position position="103"/>
    </location>
    <ligand>
        <name>ATP</name>
        <dbReference type="ChEBI" id="CHEBI:30616"/>
    </ligand>
</feature>
<comment type="similarity">
    <text evidence="10">Belongs to the adenylate kinase family. AK6 subfamily.</text>
</comment>
<dbReference type="FunFam" id="3.40.50.300:FF:000372">
    <property type="entry name" value="Adenylate kinase isoenzyme 6 homolog"/>
    <property type="match status" value="1"/>
</dbReference>
<evidence type="ECO:0000256" key="4">
    <source>
        <dbReference type="ARBA" id="ARBA00022552"/>
    </source>
</evidence>
<dbReference type="GO" id="GO:0042274">
    <property type="term" value="P:ribosomal small subunit biogenesis"/>
    <property type="evidence" value="ECO:0007669"/>
    <property type="project" value="UniProtKB-UniRule"/>
</dbReference>
<organism evidence="13">
    <name type="scientific">Rodentolepis nana</name>
    <name type="common">Dwarf tapeworm</name>
    <name type="synonym">Hymenolepis nana</name>
    <dbReference type="NCBI Taxonomy" id="102285"/>
    <lineage>
        <taxon>Eukaryota</taxon>
        <taxon>Metazoa</taxon>
        <taxon>Spiralia</taxon>
        <taxon>Lophotrochozoa</taxon>
        <taxon>Platyhelminthes</taxon>
        <taxon>Cestoda</taxon>
        <taxon>Eucestoda</taxon>
        <taxon>Cyclophyllidea</taxon>
        <taxon>Hymenolepididae</taxon>
        <taxon>Rodentolepis</taxon>
    </lineage>
</organism>
<keyword evidence="12" id="KW-1185">Reference proteome</keyword>
<evidence type="ECO:0000256" key="1">
    <source>
        <dbReference type="ARBA" id="ARBA00000582"/>
    </source>
</evidence>
<reference evidence="13" key="1">
    <citation type="submission" date="2017-02" db="UniProtKB">
        <authorList>
            <consortium name="WormBaseParasite"/>
        </authorList>
    </citation>
    <scope>IDENTIFICATION</scope>
</reference>
<evidence type="ECO:0000313" key="12">
    <source>
        <dbReference type="Proteomes" id="UP000278807"/>
    </source>
</evidence>
<dbReference type="STRING" id="102285.A0A0R3T4Q7"/>
<protein>
    <recommendedName>
        <fullName evidence="10">Adenylate kinase isoenzyme 6 homolog</fullName>
        <shortName evidence="10">AK6</shortName>
        <ecNumber evidence="10">2.7.4.3</ecNumber>
    </recommendedName>
    <alternativeName>
        <fullName evidence="10">Dual activity adenylate kinase/ATPase</fullName>
        <shortName evidence="10">AK/ATPase</shortName>
    </alternativeName>
</protein>
<feature type="binding site" evidence="10">
    <location>
        <position position="107"/>
    </location>
    <ligand>
        <name>ATP</name>
        <dbReference type="ChEBI" id="CHEBI:30616"/>
    </ligand>
</feature>
<evidence type="ECO:0000256" key="5">
    <source>
        <dbReference type="ARBA" id="ARBA00022679"/>
    </source>
</evidence>
<keyword evidence="3 10" id="KW-0690">Ribosome biogenesis</keyword>
<feature type="binding site" evidence="10">
    <location>
        <position position="108"/>
    </location>
    <ligand>
        <name>ATP</name>
        <dbReference type="ChEBI" id="CHEBI:30616"/>
    </ligand>
</feature>
<dbReference type="GO" id="GO:0006364">
    <property type="term" value="P:rRNA processing"/>
    <property type="evidence" value="ECO:0007669"/>
    <property type="project" value="UniProtKB-KW"/>
</dbReference>
<keyword evidence="9 10" id="KW-0539">Nucleus</keyword>
<keyword evidence="8 10" id="KW-0067">ATP-binding</keyword>
<evidence type="ECO:0000313" key="11">
    <source>
        <dbReference type="EMBL" id="VDN97903.1"/>
    </source>
</evidence>
<keyword evidence="5 10" id="KW-0808">Transferase</keyword>
<dbReference type="WBParaSite" id="HNAJ_0000204501-mRNA-1">
    <property type="protein sequence ID" value="HNAJ_0000204501-mRNA-1"/>
    <property type="gene ID" value="HNAJ_0000204501"/>
</dbReference>
<dbReference type="InterPro" id="IPR020618">
    <property type="entry name" value="Adenyl_kinase_AK6"/>
</dbReference>
<comment type="caution">
    <text evidence="10">Lacks conserved residue(s) required for the propagation of feature annotation.</text>
</comment>
<dbReference type="SUPFAM" id="SSF52540">
    <property type="entry name" value="P-loop containing nucleoside triphosphate hydrolases"/>
    <property type="match status" value="2"/>
</dbReference>
<dbReference type="Pfam" id="PF13238">
    <property type="entry name" value="AAA_18"/>
    <property type="match status" value="1"/>
</dbReference>
<dbReference type="OrthoDB" id="10251185at2759"/>
<proteinExistence type="inferred from homology"/>
<evidence type="ECO:0000256" key="2">
    <source>
        <dbReference type="ARBA" id="ARBA00022490"/>
    </source>
</evidence>
<dbReference type="Gene3D" id="3.40.50.300">
    <property type="entry name" value="P-loop containing nucleotide triphosphate hydrolases"/>
    <property type="match status" value="1"/>
</dbReference>
<dbReference type="GO" id="GO:0004017">
    <property type="term" value="F:AMP kinase activity"/>
    <property type="evidence" value="ECO:0007669"/>
    <property type="project" value="UniProtKB-UniRule"/>
</dbReference>
<reference evidence="11 12" key="2">
    <citation type="submission" date="2018-11" db="EMBL/GenBank/DDBJ databases">
        <authorList>
            <consortium name="Pathogen Informatics"/>
        </authorList>
    </citation>
    <scope>NUCLEOTIDE SEQUENCE [LARGE SCALE GENOMIC DNA]</scope>
</reference>
<keyword evidence="6 10" id="KW-0547">Nucleotide-binding</keyword>
<accession>A0A0R3T4Q7</accession>
<dbReference type="GO" id="GO:0005524">
    <property type="term" value="F:ATP binding"/>
    <property type="evidence" value="ECO:0007669"/>
    <property type="project" value="UniProtKB-KW"/>
</dbReference>
<dbReference type="GO" id="GO:0005634">
    <property type="term" value="C:nucleus"/>
    <property type="evidence" value="ECO:0007669"/>
    <property type="project" value="UniProtKB-SubCell"/>
</dbReference>